<feature type="compositionally biased region" description="Polar residues" evidence="1">
    <location>
        <begin position="751"/>
        <end position="767"/>
    </location>
</feature>
<dbReference type="KEGG" id="blac:94350507"/>
<dbReference type="AlphaFoldDB" id="A0A976FNF9"/>
<name>A0A976FNF9_BRELC</name>
<reference evidence="3 4" key="1">
    <citation type="journal article" date="2021" name="Genome Biol.">
        <title>AFLAP: assembly-free linkage analysis pipeline using k-mers from genome sequencing data.</title>
        <authorList>
            <person name="Fletcher K."/>
            <person name="Zhang L."/>
            <person name="Gil J."/>
            <person name="Han R."/>
            <person name="Cavanaugh K."/>
            <person name="Michelmore R."/>
        </authorList>
    </citation>
    <scope>NUCLEOTIDE SEQUENCE [LARGE SCALE GENOMIC DNA]</scope>
    <source>
        <strain evidence="3 4">SF5</strain>
    </source>
</reference>
<evidence type="ECO:0000313" key="3">
    <source>
        <dbReference type="EMBL" id="TDH70072.1"/>
    </source>
</evidence>
<dbReference type="GO" id="GO:0042795">
    <property type="term" value="P:snRNA transcription by RNA polymerase II"/>
    <property type="evidence" value="ECO:0007669"/>
    <property type="project" value="TreeGrafter"/>
</dbReference>
<dbReference type="RefSeq" id="XP_067819571.1">
    <property type="nucleotide sequence ID" value="XM_067964836.1"/>
</dbReference>
<dbReference type="InterPro" id="IPR019535">
    <property type="entry name" value="ICE2_C"/>
</dbReference>
<protein>
    <recommendedName>
        <fullName evidence="2">Little elongation complex subunit 2 C-terminal domain-containing protein</fullName>
    </recommendedName>
</protein>
<dbReference type="OrthoDB" id="289162at2759"/>
<sequence>MDSATTFAVPRQLFAGRKRRPFCPLENRGDAFFTIEDYEAHSIRGDVHESRLYESLETSRQTILTPLNASTRTHKRTTPMKIKHQSKNLVQLLVEAIENHRMQAPETMLELDNGRRRISGLSVAQHEQYLKLQRKCVQAQQRGLPEVLALSEEETTEWHELTAMVEQEQVSYCRMIMRGLATEAAVNDTKVPEAAESWCTTMLDQCWNDIYRLYPRYFEPCLAIELATSRSLDGPSFAAIKAHEVASRGTCCTINSTAIGPGQPLWSPVDNSDDIARNVVSPRQAISTDVQAKELMETHDCDLAISSSTLVTLFDSDSSTRFAHVPTGWGIPMTCRTGMNQSGNTPKKRVFLDQPLLGESFGTRDKIIQAGRVALLSRWETESVTEGSTGGQTSYYVWQLHERRILVRSTTHARLFDRSLSKGELDRGTTNRSSTPLSVFIKPDYHLLGIEEQLTLSERCRFWLHSWLRGGSSILVARVHPDANAITSFKTYSPASLIYGEHTDQVLPLELFNPSCKFQWLSTLFSTLGELPVGNYLLRPRDGYGSSTFGKKRGGIDVLMATTEPMKHNVPVVDLYSFMPKSVTAGTTMDLKACPTSILPSWNLPDRIPYTFQTGTYCLSFFLNGECSTLSSGKSCDLVHLRLKEHPASSSKRLVRMKRWNFENYTEVLKTATRSNSKVLIRPKRVTLPLTFCGEKNRPPTAPSLADVYAPVHCNKRPDACSLPHFTLHQILERLADDMLRKGRGKRRTQKYGNRQQGKLTARLDNT</sequence>
<dbReference type="PANTHER" id="PTHR14633">
    <property type="entry name" value="LITTLE ELONGATION COMPLEX SUBUNIT 2"/>
    <property type="match status" value="1"/>
</dbReference>
<evidence type="ECO:0000256" key="1">
    <source>
        <dbReference type="SAM" id="MobiDB-lite"/>
    </source>
</evidence>
<dbReference type="GeneID" id="94350507"/>
<organism evidence="3 4">
    <name type="scientific">Bremia lactucae</name>
    <name type="common">Lettuce downy mildew</name>
    <dbReference type="NCBI Taxonomy" id="4779"/>
    <lineage>
        <taxon>Eukaryota</taxon>
        <taxon>Sar</taxon>
        <taxon>Stramenopiles</taxon>
        <taxon>Oomycota</taxon>
        <taxon>Peronosporomycetes</taxon>
        <taxon>Peronosporales</taxon>
        <taxon>Peronosporaceae</taxon>
        <taxon>Bremia</taxon>
    </lineage>
</organism>
<keyword evidence="4" id="KW-1185">Reference proteome</keyword>
<gene>
    <name evidence="3" type="ORF">CCR75_006768</name>
</gene>
<evidence type="ECO:0000313" key="4">
    <source>
        <dbReference type="Proteomes" id="UP000294530"/>
    </source>
</evidence>
<proteinExistence type="predicted"/>
<dbReference type="PANTHER" id="PTHR14633:SF3">
    <property type="entry name" value="LITTLE ELONGATION COMPLEX SUBUNIT 2"/>
    <property type="match status" value="1"/>
</dbReference>
<dbReference type="Proteomes" id="UP000294530">
    <property type="component" value="Unassembled WGS sequence"/>
</dbReference>
<evidence type="ECO:0000259" key="2">
    <source>
        <dbReference type="Pfam" id="PF10505"/>
    </source>
</evidence>
<dbReference type="GO" id="GO:0045945">
    <property type="term" value="P:positive regulation of transcription by RNA polymerase III"/>
    <property type="evidence" value="ECO:0007669"/>
    <property type="project" value="TreeGrafter"/>
</dbReference>
<accession>A0A976FNF9</accession>
<feature type="domain" description="Little elongation complex subunit 2 C-terminal" evidence="2">
    <location>
        <begin position="392"/>
        <end position="545"/>
    </location>
</feature>
<dbReference type="Pfam" id="PF10505">
    <property type="entry name" value="NARG2_C"/>
    <property type="match status" value="1"/>
</dbReference>
<dbReference type="EMBL" id="SHOA02000019">
    <property type="protein sequence ID" value="TDH70072.1"/>
    <property type="molecule type" value="Genomic_DNA"/>
</dbReference>
<feature type="region of interest" description="Disordered" evidence="1">
    <location>
        <begin position="743"/>
        <end position="767"/>
    </location>
</feature>
<comment type="caution">
    <text evidence="3">The sequence shown here is derived from an EMBL/GenBank/DDBJ whole genome shotgun (WGS) entry which is preliminary data.</text>
</comment>
<dbReference type="GO" id="GO:0008023">
    <property type="term" value="C:transcription elongation factor complex"/>
    <property type="evidence" value="ECO:0007669"/>
    <property type="project" value="InterPro"/>
</dbReference>
<dbReference type="GO" id="GO:0042796">
    <property type="term" value="P:snRNA transcription by RNA polymerase III"/>
    <property type="evidence" value="ECO:0007669"/>
    <property type="project" value="TreeGrafter"/>
</dbReference>